<dbReference type="NCBIfam" id="NF008725">
    <property type="entry name" value="PRK11727.1"/>
    <property type="match status" value="1"/>
</dbReference>
<comment type="similarity">
    <text evidence="6">Belongs to the methyltransferase superfamily. METTL16/RlmF family.</text>
</comment>
<evidence type="ECO:0000256" key="6">
    <source>
        <dbReference type="HAMAP-Rule" id="MF_01848"/>
    </source>
</evidence>
<dbReference type="InterPro" id="IPR016909">
    <property type="entry name" value="rRNA_lsu_MeTfrase_F"/>
</dbReference>
<dbReference type="EC" id="2.1.1.181" evidence="6"/>
<dbReference type="Pfam" id="PF05971">
    <property type="entry name" value="Methyltransf_10"/>
    <property type="match status" value="1"/>
</dbReference>
<dbReference type="AlphaFoldDB" id="A0A562KC74"/>
<comment type="catalytic activity">
    <reaction evidence="6">
        <text>adenosine(1618) in 23S rRNA + S-adenosyl-L-methionine = N(6)-methyladenosine(1618) in 23S rRNA + S-adenosyl-L-homocysteine + H(+)</text>
        <dbReference type="Rhea" id="RHEA:16497"/>
        <dbReference type="Rhea" id="RHEA-COMP:10229"/>
        <dbReference type="Rhea" id="RHEA-COMP:10231"/>
        <dbReference type="ChEBI" id="CHEBI:15378"/>
        <dbReference type="ChEBI" id="CHEBI:57856"/>
        <dbReference type="ChEBI" id="CHEBI:59789"/>
        <dbReference type="ChEBI" id="CHEBI:74411"/>
        <dbReference type="ChEBI" id="CHEBI:74449"/>
        <dbReference type="EC" id="2.1.1.181"/>
    </reaction>
</comment>
<dbReference type="EMBL" id="VLKM01000010">
    <property type="protein sequence ID" value="TWH92972.1"/>
    <property type="molecule type" value="Genomic_DNA"/>
</dbReference>
<protein>
    <recommendedName>
        <fullName evidence="6">Ribosomal RNA large subunit methyltransferase F</fullName>
        <ecNumber evidence="6">2.1.1.181</ecNumber>
    </recommendedName>
    <alternativeName>
        <fullName evidence="6">23S rRNA mA1618 methyltransferase</fullName>
    </alternativeName>
    <alternativeName>
        <fullName evidence="6">rRNA adenine N-6-methyltransferase</fullName>
    </alternativeName>
</protein>
<dbReference type="PANTHER" id="PTHR13393">
    <property type="entry name" value="SAM-DEPENDENT METHYLTRANSFERASE"/>
    <property type="match status" value="1"/>
</dbReference>
<keyword evidence="1 6" id="KW-0963">Cytoplasm</keyword>
<dbReference type="SUPFAM" id="SSF53335">
    <property type="entry name" value="S-adenosyl-L-methionine-dependent methyltransferases"/>
    <property type="match status" value="1"/>
</dbReference>
<keyword evidence="3 6" id="KW-0489">Methyltransferase</keyword>
<dbReference type="PANTHER" id="PTHR13393:SF0">
    <property type="entry name" value="RNA N6-ADENOSINE-METHYLTRANSFERASE METTL16"/>
    <property type="match status" value="1"/>
</dbReference>
<evidence type="ECO:0000256" key="5">
    <source>
        <dbReference type="ARBA" id="ARBA00022691"/>
    </source>
</evidence>
<comment type="caution">
    <text evidence="7">The sequence shown here is derived from an EMBL/GenBank/DDBJ whole genome shotgun (WGS) entry which is preliminary data.</text>
</comment>
<evidence type="ECO:0000256" key="1">
    <source>
        <dbReference type="ARBA" id="ARBA00022490"/>
    </source>
</evidence>
<keyword evidence="8" id="KW-1185">Reference proteome</keyword>
<dbReference type="OrthoDB" id="1115728at2"/>
<proteinExistence type="inferred from homology"/>
<comment type="subcellular location">
    <subcellularLocation>
        <location evidence="6">Cytoplasm</location>
    </subcellularLocation>
</comment>
<accession>A0A562KC74</accession>
<dbReference type="GO" id="GO:0005737">
    <property type="term" value="C:cytoplasm"/>
    <property type="evidence" value="ECO:0007669"/>
    <property type="project" value="UniProtKB-SubCell"/>
</dbReference>
<evidence type="ECO:0000256" key="4">
    <source>
        <dbReference type="ARBA" id="ARBA00022679"/>
    </source>
</evidence>
<evidence type="ECO:0000256" key="3">
    <source>
        <dbReference type="ARBA" id="ARBA00022603"/>
    </source>
</evidence>
<reference evidence="7 8" key="1">
    <citation type="journal article" date="2015" name="Stand. Genomic Sci.">
        <title>Genomic Encyclopedia of Bacterial and Archaeal Type Strains, Phase III: the genomes of soil and plant-associated and newly described type strains.</title>
        <authorList>
            <person name="Whitman W.B."/>
            <person name="Woyke T."/>
            <person name="Klenk H.P."/>
            <person name="Zhou Y."/>
            <person name="Lilburn T.G."/>
            <person name="Beck B.J."/>
            <person name="De Vos P."/>
            <person name="Vandamme P."/>
            <person name="Eisen J.A."/>
            <person name="Garrity G."/>
            <person name="Hugenholtz P."/>
            <person name="Kyrpides N.C."/>
        </authorList>
    </citation>
    <scope>NUCLEOTIDE SEQUENCE [LARGE SCALE GENOMIC DNA]</scope>
    <source>
        <strain evidence="7 8">CGMCC 1.6844</strain>
    </source>
</reference>
<evidence type="ECO:0000313" key="8">
    <source>
        <dbReference type="Proteomes" id="UP000315312"/>
    </source>
</evidence>
<sequence>MNTTKTITGFHPKNKHHGNYDFKTLIQSNPDLAPFVAINEYGTETIDFANPDAVKMLNKALLLHYYGLKNWDIPKGFLCPPIPGRAEYIHQVADILEDTYGTIQTKHKIRILDVGIGANCIYPIIGVSEYDWRFVGSEIDKQAFEAAQENINSNQKLKENVTLRLQTSKRNIFKNIILPEDKFDMTICNPPFHSSKEEANKGTIRKNKNLGIEDSKKPTLNFGGVNNELWCEGGELTFISNMIYESVHFKLQCKWFSSLVSKKDNLKPLLSHLKKVKATYQITEMKHGNKVSRILFWTFKEEKKE</sequence>
<dbReference type="Proteomes" id="UP000315312">
    <property type="component" value="Unassembled WGS sequence"/>
</dbReference>
<evidence type="ECO:0000256" key="2">
    <source>
        <dbReference type="ARBA" id="ARBA00022552"/>
    </source>
</evidence>
<name>A0A562KC74_9FLAO</name>
<dbReference type="HAMAP" id="MF_01848">
    <property type="entry name" value="23SrRNA_methyltr_F"/>
    <property type="match status" value="1"/>
</dbReference>
<evidence type="ECO:0000313" key="7">
    <source>
        <dbReference type="EMBL" id="TWH92972.1"/>
    </source>
</evidence>
<dbReference type="RefSeq" id="WP_133610719.1">
    <property type="nucleotide sequence ID" value="NZ_SNZC01000006.1"/>
</dbReference>
<keyword evidence="2 6" id="KW-0698">rRNA processing</keyword>
<keyword evidence="5 6" id="KW-0949">S-adenosyl-L-methionine</keyword>
<gene>
    <name evidence="6" type="primary">rlmF</name>
    <name evidence="7" type="ORF">IP97_02295</name>
</gene>
<dbReference type="CDD" id="cd02440">
    <property type="entry name" value="AdoMet_MTases"/>
    <property type="match status" value="1"/>
</dbReference>
<dbReference type="GO" id="GO:0052907">
    <property type="term" value="F:23S rRNA (adenine(1618)-N(6))-methyltransferase activity"/>
    <property type="evidence" value="ECO:0007669"/>
    <property type="project" value="UniProtKB-EC"/>
</dbReference>
<comment type="function">
    <text evidence="6">Specifically methylates the adenine in position 1618 of 23S rRNA.</text>
</comment>
<dbReference type="GO" id="GO:0070475">
    <property type="term" value="P:rRNA base methylation"/>
    <property type="evidence" value="ECO:0007669"/>
    <property type="project" value="TreeGrafter"/>
</dbReference>
<dbReference type="PIRSF" id="PIRSF029038">
    <property type="entry name" value="Mtase_YbiN_prd"/>
    <property type="match status" value="1"/>
</dbReference>
<organism evidence="7 8">
    <name type="scientific">Flavobacterium cheniae</name>
    <dbReference type="NCBI Taxonomy" id="295428"/>
    <lineage>
        <taxon>Bacteria</taxon>
        <taxon>Pseudomonadati</taxon>
        <taxon>Bacteroidota</taxon>
        <taxon>Flavobacteriia</taxon>
        <taxon>Flavobacteriales</taxon>
        <taxon>Flavobacteriaceae</taxon>
        <taxon>Flavobacterium</taxon>
    </lineage>
</organism>
<dbReference type="InterPro" id="IPR029063">
    <property type="entry name" value="SAM-dependent_MTases_sf"/>
</dbReference>
<dbReference type="InterPro" id="IPR010286">
    <property type="entry name" value="METTL16/RlmF"/>
</dbReference>
<dbReference type="Gene3D" id="3.40.50.150">
    <property type="entry name" value="Vaccinia Virus protein VP39"/>
    <property type="match status" value="1"/>
</dbReference>
<keyword evidence="4 6" id="KW-0808">Transferase</keyword>